<reference evidence="2" key="2">
    <citation type="submission" date="2023-07" db="EMBL/GenBank/DDBJ databases">
        <title>Shewanella mangrovi sp. nov., an acetaldehyde- degrading bacterium isolated from mangrove sediment.</title>
        <authorList>
            <person name="Liu Y."/>
        </authorList>
    </citation>
    <scope>NUCLEOTIDE SEQUENCE [LARGE SCALE GENOMIC DNA]</scope>
    <source>
        <strain evidence="2">C32</strain>
    </source>
</reference>
<keyword evidence="2" id="KW-1185">Reference proteome</keyword>
<evidence type="ECO:0000313" key="1">
    <source>
        <dbReference type="EMBL" id="MCS4558548.1"/>
    </source>
</evidence>
<evidence type="ECO:0000313" key="2">
    <source>
        <dbReference type="Proteomes" id="UP001201549"/>
    </source>
</evidence>
<dbReference type="EMBL" id="JAKOGG010000022">
    <property type="protein sequence ID" value="MCS4558548.1"/>
    <property type="molecule type" value="Genomic_DNA"/>
</dbReference>
<name>A0ABT2FQN3_9GAMM</name>
<comment type="caution">
    <text evidence="1">The sequence shown here is derived from an EMBL/GenBank/DDBJ whole genome shotgun (WGS) entry which is preliminary data.</text>
</comment>
<dbReference type="RefSeq" id="WP_238898365.1">
    <property type="nucleotide sequence ID" value="NZ_JAKOGG010000022.1"/>
</dbReference>
<proteinExistence type="predicted"/>
<sequence>MEHTLDKTEIYNALLQQAFVQHYIKRFEDVYAFNEDSFRVEHTDAFGQLTVWLGFEDQFAIRDASGQWREATAEECMALMQGLLPGAHTLIN</sequence>
<accession>A0ABT2FQN3</accession>
<dbReference type="Proteomes" id="UP001201549">
    <property type="component" value="Unassembled WGS sequence"/>
</dbReference>
<protein>
    <submittedName>
        <fullName evidence="1">Uncharacterized protein</fullName>
    </submittedName>
</protein>
<organism evidence="1 2">
    <name type="scientific">Shewanella electrica</name>
    <dbReference type="NCBI Taxonomy" id="515560"/>
    <lineage>
        <taxon>Bacteria</taxon>
        <taxon>Pseudomonadati</taxon>
        <taxon>Pseudomonadota</taxon>
        <taxon>Gammaproteobacteria</taxon>
        <taxon>Alteromonadales</taxon>
        <taxon>Shewanellaceae</taxon>
        <taxon>Shewanella</taxon>
    </lineage>
</organism>
<reference evidence="1 2" key="1">
    <citation type="submission" date="2022-02" db="EMBL/GenBank/DDBJ databases">
        <authorList>
            <person name="Zhuang L."/>
        </authorList>
    </citation>
    <scope>NUCLEOTIDE SEQUENCE [LARGE SCALE GENOMIC DNA]</scope>
    <source>
        <strain evidence="1 2">C32</strain>
    </source>
</reference>
<gene>
    <name evidence="1" type="ORF">L9G74_19100</name>
</gene>